<dbReference type="GO" id="GO:0019901">
    <property type="term" value="F:protein kinase binding"/>
    <property type="evidence" value="ECO:0007669"/>
    <property type="project" value="InterPro"/>
</dbReference>
<dbReference type="AlphaFoldDB" id="A0A077ZUE3"/>
<proteinExistence type="predicted"/>
<sequence length="214" mass="24862">MDSNDKQSYQSEQKQGNLNSTLTSKVGKVLQILAQLGDQVQTPQVISPFHSTIPTNIPVQPYFLYVSINSGLSDQQAIVSLILIERICNMAMQRGIHLVINSLTIHRLILASILLTSKFYNDIFYGNHFAAYIGGIQLDEMNLLESEFLNYINWKLWVEIEEYDYYLKGTRFRAPILGCCNYESKHLNLYREKALFIQLKFRIFQTFRVRIHMI</sequence>
<dbReference type="InParanoid" id="A0A077ZUE3"/>
<dbReference type="Gene3D" id="1.10.472.10">
    <property type="entry name" value="Cyclin-like"/>
    <property type="match status" value="1"/>
</dbReference>
<dbReference type="PANTHER" id="PTHR15615">
    <property type="match status" value="1"/>
</dbReference>
<dbReference type="SUPFAM" id="SSF47954">
    <property type="entry name" value="Cyclin-like"/>
    <property type="match status" value="1"/>
</dbReference>
<dbReference type="EMBL" id="CCKQ01001002">
    <property type="protein sequence ID" value="CDW72091.1"/>
    <property type="molecule type" value="Genomic_DNA"/>
</dbReference>
<gene>
    <name evidence="1" type="primary">Contig8921.g449</name>
    <name evidence="1" type="ORF">STYLEM_1045</name>
</gene>
<accession>A0A077ZUE3</accession>
<dbReference type="InterPro" id="IPR036915">
    <property type="entry name" value="Cyclin-like_sf"/>
</dbReference>
<name>A0A077ZUE3_STYLE</name>
<dbReference type="InterPro" id="IPR013922">
    <property type="entry name" value="Cyclin_PHO80-like"/>
</dbReference>
<protein>
    <recommendedName>
        <fullName evidence="3">Cyclin</fullName>
    </recommendedName>
</protein>
<organism evidence="1 2">
    <name type="scientific">Stylonychia lemnae</name>
    <name type="common">Ciliate</name>
    <dbReference type="NCBI Taxonomy" id="5949"/>
    <lineage>
        <taxon>Eukaryota</taxon>
        <taxon>Sar</taxon>
        <taxon>Alveolata</taxon>
        <taxon>Ciliophora</taxon>
        <taxon>Intramacronucleata</taxon>
        <taxon>Spirotrichea</taxon>
        <taxon>Stichotrichia</taxon>
        <taxon>Sporadotrichida</taxon>
        <taxon>Oxytrichidae</taxon>
        <taxon>Stylonychinae</taxon>
        <taxon>Stylonychia</taxon>
    </lineage>
</organism>
<keyword evidence="2" id="KW-1185">Reference proteome</keyword>
<reference evidence="1 2" key="1">
    <citation type="submission" date="2014-06" db="EMBL/GenBank/DDBJ databases">
        <authorList>
            <person name="Swart Estienne"/>
        </authorList>
    </citation>
    <scope>NUCLEOTIDE SEQUENCE [LARGE SCALE GENOMIC DNA]</scope>
    <source>
        <strain evidence="1 2">130c</strain>
    </source>
</reference>
<evidence type="ECO:0000313" key="2">
    <source>
        <dbReference type="Proteomes" id="UP000039865"/>
    </source>
</evidence>
<dbReference type="Proteomes" id="UP000039865">
    <property type="component" value="Unassembled WGS sequence"/>
</dbReference>
<dbReference type="OrthoDB" id="337735at2759"/>
<dbReference type="OMA" id="ADNKQMS"/>
<evidence type="ECO:0000313" key="1">
    <source>
        <dbReference type="EMBL" id="CDW72091.1"/>
    </source>
</evidence>
<dbReference type="PANTHER" id="PTHR15615:SF108">
    <property type="entry name" value="PROTEIN CNPPD1"/>
    <property type="match status" value="1"/>
</dbReference>
<dbReference type="Pfam" id="PF08613">
    <property type="entry name" value="Cyclin"/>
    <property type="match status" value="1"/>
</dbReference>
<evidence type="ECO:0008006" key="3">
    <source>
        <dbReference type="Google" id="ProtNLM"/>
    </source>
</evidence>